<accession>A0ABZ2K856</accession>
<evidence type="ECO:0000313" key="13">
    <source>
        <dbReference type="EMBL" id="WXA94876.1"/>
    </source>
</evidence>
<dbReference type="EMBL" id="CP089982">
    <property type="protein sequence ID" value="WXA94876.1"/>
    <property type="molecule type" value="Genomic_DNA"/>
</dbReference>
<keyword evidence="6" id="KW-0031">Aminopeptidase</keyword>
<dbReference type="EC" id="3.4.11.5" evidence="4"/>
<dbReference type="GO" id="GO:0016787">
    <property type="term" value="F:hydrolase activity"/>
    <property type="evidence" value="ECO:0007669"/>
    <property type="project" value="UniProtKB-KW"/>
</dbReference>
<evidence type="ECO:0000256" key="5">
    <source>
        <dbReference type="ARBA" id="ARBA00021843"/>
    </source>
</evidence>
<evidence type="ECO:0000256" key="6">
    <source>
        <dbReference type="ARBA" id="ARBA00022438"/>
    </source>
</evidence>
<evidence type="ECO:0000259" key="11">
    <source>
        <dbReference type="Pfam" id="PF00561"/>
    </source>
</evidence>
<evidence type="ECO:0000256" key="9">
    <source>
        <dbReference type="ARBA" id="ARBA00022801"/>
    </source>
</evidence>
<dbReference type="RefSeq" id="WP_394845486.1">
    <property type="nucleotide sequence ID" value="NZ_CP089982.1"/>
</dbReference>
<organism evidence="13 14">
    <name type="scientific">Pendulispora brunnea</name>
    <dbReference type="NCBI Taxonomy" id="2905690"/>
    <lineage>
        <taxon>Bacteria</taxon>
        <taxon>Pseudomonadati</taxon>
        <taxon>Myxococcota</taxon>
        <taxon>Myxococcia</taxon>
        <taxon>Myxococcales</taxon>
        <taxon>Sorangiineae</taxon>
        <taxon>Pendulisporaceae</taxon>
        <taxon>Pendulispora</taxon>
    </lineage>
</organism>
<dbReference type="InterPro" id="IPR029058">
    <property type="entry name" value="AB_hydrolase_fold"/>
</dbReference>
<dbReference type="SUPFAM" id="SSF53474">
    <property type="entry name" value="alpha/beta-Hydrolases"/>
    <property type="match status" value="1"/>
</dbReference>
<dbReference type="InterPro" id="IPR002410">
    <property type="entry name" value="Peptidase_S33"/>
</dbReference>
<dbReference type="Pfam" id="PF08386">
    <property type="entry name" value="Abhydrolase_4"/>
    <property type="match status" value="1"/>
</dbReference>
<dbReference type="PANTHER" id="PTHR43722:SF1">
    <property type="entry name" value="PROLINE IMINOPEPTIDASE"/>
    <property type="match status" value="1"/>
</dbReference>
<evidence type="ECO:0000259" key="12">
    <source>
        <dbReference type="Pfam" id="PF08386"/>
    </source>
</evidence>
<gene>
    <name evidence="13" type="ORF">LZC95_51700</name>
</gene>
<proteinExistence type="inferred from homology"/>
<evidence type="ECO:0000256" key="7">
    <source>
        <dbReference type="ARBA" id="ARBA00022490"/>
    </source>
</evidence>
<evidence type="ECO:0000256" key="3">
    <source>
        <dbReference type="ARBA" id="ARBA00010088"/>
    </source>
</evidence>
<feature type="domain" description="AB hydrolase-1" evidence="11">
    <location>
        <begin position="86"/>
        <end position="239"/>
    </location>
</feature>
<keyword evidence="9 13" id="KW-0378">Hydrolase</keyword>
<name>A0ABZ2K856_9BACT</name>
<evidence type="ECO:0000256" key="4">
    <source>
        <dbReference type="ARBA" id="ARBA00012568"/>
    </source>
</evidence>
<dbReference type="InterPro" id="IPR005944">
    <property type="entry name" value="Pro_iminopeptidase"/>
</dbReference>
<reference evidence="13 14" key="1">
    <citation type="submission" date="2021-12" db="EMBL/GenBank/DDBJ databases">
        <title>Discovery of the Pendulisporaceae a myxobacterial family with distinct sporulation behavior and unique specialized metabolism.</title>
        <authorList>
            <person name="Garcia R."/>
            <person name="Popoff A."/>
            <person name="Bader C.D."/>
            <person name="Loehr J."/>
            <person name="Walesch S."/>
            <person name="Walt C."/>
            <person name="Boldt J."/>
            <person name="Bunk B."/>
            <person name="Haeckl F.J.F.P.J."/>
            <person name="Gunesch A.P."/>
            <person name="Birkelbach J."/>
            <person name="Nuebel U."/>
            <person name="Pietschmann T."/>
            <person name="Bach T."/>
            <person name="Mueller R."/>
        </authorList>
    </citation>
    <scope>NUCLEOTIDE SEQUENCE [LARGE SCALE GENOMIC DNA]</scope>
    <source>
        <strain evidence="13 14">MSr12523</strain>
    </source>
</reference>
<evidence type="ECO:0000313" key="14">
    <source>
        <dbReference type="Proteomes" id="UP001379533"/>
    </source>
</evidence>
<keyword evidence="8" id="KW-0645">Protease</keyword>
<dbReference type="InterPro" id="IPR000073">
    <property type="entry name" value="AB_hydrolase_1"/>
</dbReference>
<dbReference type="PANTHER" id="PTHR43722">
    <property type="entry name" value="PROLINE IMINOPEPTIDASE"/>
    <property type="match status" value="1"/>
</dbReference>
<evidence type="ECO:0000256" key="8">
    <source>
        <dbReference type="ARBA" id="ARBA00022670"/>
    </source>
</evidence>
<sequence length="477" mass="51590">MTLRSKISVLFFVAALVDCDSTSTRPVRAPAPGLDSPQLIEPHPCAGQPGFTCSMLNVPLDYRHPARETLKLQVATANNADAPKGVLLFLTGGPGQPGVPSVTRLTERMPAAAKDYRFVMIDQRGTGEFGAIHCPALQAQIGSGSDIAVPTPDAIVECATLLGERAPLYSSDDTVADLDRLRRALGVEKMVVDGVSYGSITAARYAMAHPRNVRKLVLDSVVPYHSTAAYSLYLAALRASGRILREVCAVAPACEFDPAEDLASVVRSRDTAAGVRLFDTLVTYGFVDPTYRNANPPNFPRGQGDIVGALHSARHGDSTHLDRLIAILEPRGGPAVQFSMGLHAATTCADLRFPWGDAATPLDARRPWLDVAERRLRDTDTWPFTATVAVNQGFVKTCERWPVERPASNPEGLLPDVPVLLLNGDRDMSTPTEWAQYVTTRAPQGNLVIVKDESHSIQNRERGRAGRDAVLDFLSRP</sequence>
<dbReference type="Proteomes" id="UP001379533">
    <property type="component" value="Chromosome"/>
</dbReference>
<comment type="catalytic activity">
    <reaction evidence="1">
        <text>Release of N-terminal proline from a peptide.</text>
        <dbReference type="EC" id="3.4.11.5"/>
    </reaction>
</comment>
<comment type="subcellular location">
    <subcellularLocation>
        <location evidence="2">Cytoplasm</location>
    </subcellularLocation>
</comment>
<evidence type="ECO:0000256" key="10">
    <source>
        <dbReference type="ARBA" id="ARBA00029605"/>
    </source>
</evidence>
<evidence type="ECO:0000256" key="2">
    <source>
        <dbReference type="ARBA" id="ARBA00004496"/>
    </source>
</evidence>
<evidence type="ECO:0000256" key="1">
    <source>
        <dbReference type="ARBA" id="ARBA00001585"/>
    </source>
</evidence>
<dbReference type="PRINTS" id="PR00793">
    <property type="entry name" value="PROAMNOPTASE"/>
</dbReference>
<protein>
    <recommendedName>
        <fullName evidence="5">Proline iminopeptidase</fullName>
        <ecNumber evidence="4">3.4.11.5</ecNumber>
    </recommendedName>
    <alternativeName>
        <fullName evidence="10">Prolyl aminopeptidase</fullName>
    </alternativeName>
</protein>
<comment type="similarity">
    <text evidence="3">Belongs to the peptidase S33 family.</text>
</comment>
<feature type="domain" description="Peptidase S33 tripeptidyl aminopeptidase-like C-terminal" evidence="12">
    <location>
        <begin position="391"/>
        <end position="475"/>
    </location>
</feature>
<dbReference type="Gene3D" id="3.40.50.1820">
    <property type="entry name" value="alpha/beta hydrolase"/>
    <property type="match status" value="1"/>
</dbReference>
<keyword evidence="7" id="KW-0963">Cytoplasm</keyword>
<dbReference type="InterPro" id="IPR013595">
    <property type="entry name" value="Pept_S33_TAP-like_C"/>
</dbReference>
<dbReference type="Pfam" id="PF00561">
    <property type="entry name" value="Abhydrolase_1"/>
    <property type="match status" value="1"/>
</dbReference>
<keyword evidence="14" id="KW-1185">Reference proteome</keyword>